<dbReference type="EMBL" id="NQVN01000009">
    <property type="protein sequence ID" value="PIO98572.1"/>
    <property type="molecule type" value="Genomic_DNA"/>
</dbReference>
<dbReference type="InterPro" id="IPR006498">
    <property type="entry name" value="Tail_tube"/>
</dbReference>
<dbReference type="AlphaFoldDB" id="A0A2G9WW89"/>
<proteinExistence type="predicted"/>
<evidence type="ECO:0000313" key="1">
    <source>
        <dbReference type="EMBL" id="PIO98572.1"/>
    </source>
</evidence>
<evidence type="ECO:0008006" key="3">
    <source>
        <dbReference type="Google" id="ProtNLM"/>
    </source>
</evidence>
<dbReference type="Proteomes" id="UP000231070">
    <property type="component" value="Unassembled WGS sequence"/>
</dbReference>
<sequence>MVEKQQNIVFGGNLWLKDVNLALSVSRGKLPDLRRAMTDIGSSGSYFGMQIPGEIEALTAEFDLNGPDKRIRARFGREPGDWTELYWYERIRDIVAGKDVGRMVYLKGLVNELTTASTSKGRADGPFGFKFTTIVHYLDREDGQTIHKFDYFNNTLVCDGEDLTATHNSLINW</sequence>
<dbReference type="RefSeq" id="WP_100081247.1">
    <property type="nucleotide sequence ID" value="NZ_NQVN01000009.1"/>
</dbReference>
<evidence type="ECO:0000313" key="2">
    <source>
        <dbReference type="Proteomes" id="UP000231070"/>
    </source>
</evidence>
<dbReference type="OrthoDB" id="8444610at2"/>
<accession>A0A2G9WW89</accession>
<reference evidence="1 2" key="1">
    <citation type="submission" date="2017-08" db="EMBL/GenBank/DDBJ databases">
        <title>Pleomorphomonas carboxidotrophicus sp. nov., a new mesophilic hydrogenogenic carboxidotroph.</title>
        <authorList>
            <person name="Esquivel-Elizondo S."/>
            <person name="Krajmalnik-Brown R."/>
            <person name="Maldonado J."/>
        </authorList>
    </citation>
    <scope>NUCLEOTIDE SEQUENCE [LARGE SCALE GENOMIC DNA]</scope>
    <source>
        <strain evidence="1 2">SVCO-16</strain>
    </source>
</reference>
<keyword evidence="2" id="KW-1185">Reference proteome</keyword>
<name>A0A2G9WW89_9HYPH</name>
<dbReference type="Pfam" id="PF04985">
    <property type="entry name" value="Phage_tube"/>
    <property type="match status" value="1"/>
</dbReference>
<protein>
    <recommendedName>
        <fullName evidence="3">Phage tail protein</fullName>
    </recommendedName>
</protein>
<organism evidence="1 2">
    <name type="scientific">Pleomorphomonas carboxyditropha</name>
    <dbReference type="NCBI Taxonomy" id="2023338"/>
    <lineage>
        <taxon>Bacteria</taxon>
        <taxon>Pseudomonadati</taxon>
        <taxon>Pseudomonadota</taxon>
        <taxon>Alphaproteobacteria</taxon>
        <taxon>Hyphomicrobiales</taxon>
        <taxon>Pleomorphomonadaceae</taxon>
        <taxon>Pleomorphomonas</taxon>
    </lineage>
</organism>
<gene>
    <name evidence="1" type="ORF">CJ014_14740</name>
</gene>
<comment type="caution">
    <text evidence="1">The sequence shown here is derived from an EMBL/GenBank/DDBJ whole genome shotgun (WGS) entry which is preliminary data.</text>
</comment>